<dbReference type="CDD" id="cd05930">
    <property type="entry name" value="A_NRPS"/>
    <property type="match status" value="1"/>
</dbReference>
<keyword evidence="3" id="KW-0597">Phosphoprotein</keyword>
<dbReference type="GO" id="GO:0008610">
    <property type="term" value="P:lipid biosynthetic process"/>
    <property type="evidence" value="ECO:0007669"/>
    <property type="project" value="UniProtKB-ARBA"/>
</dbReference>
<comment type="cofactor">
    <cofactor evidence="1">
        <name>pantetheine 4'-phosphate</name>
        <dbReference type="ChEBI" id="CHEBI:47942"/>
    </cofactor>
</comment>
<dbReference type="PANTHER" id="PTHR45527:SF1">
    <property type="entry name" value="FATTY ACID SYNTHASE"/>
    <property type="match status" value="1"/>
</dbReference>
<feature type="domain" description="Carrier" evidence="4">
    <location>
        <begin position="967"/>
        <end position="1041"/>
    </location>
</feature>
<dbReference type="GO" id="GO:0005829">
    <property type="term" value="C:cytosol"/>
    <property type="evidence" value="ECO:0007669"/>
    <property type="project" value="TreeGrafter"/>
</dbReference>
<dbReference type="SUPFAM" id="SSF52777">
    <property type="entry name" value="CoA-dependent acyltransferases"/>
    <property type="match status" value="4"/>
</dbReference>
<dbReference type="UniPathway" id="UPA00011"/>
<keyword evidence="2" id="KW-0596">Phosphopantetheine</keyword>
<dbReference type="PANTHER" id="PTHR45527">
    <property type="entry name" value="NONRIBOSOMAL PEPTIDE SYNTHETASE"/>
    <property type="match status" value="1"/>
</dbReference>
<dbReference type="InterPro" id="IPR009081">
    <property type="entry name" value="PP-bd_ACP"/>
</dbReference>
<dbReference type="Gene3D" id="3.30.559.30">
    <property type="entry name" value="Nonribosomal peptide synthetase, condensation domain"/>
    <property type="match status" value="2"/>
</dbReference>
<accession>A0A7I7XUC2</accession>
<evidence type="ECO:0000256" key="3">
    <source>
        <dbReference type="ARBA" id="ARBA00022553"/>
    </source>
</evidence>
<dbReference type="InterPro" id="IPR010071">
    <property type="entry name" value="AA_adenyl_dom"/>
</dbReference>
<dbReference type="OrthoDB" id="2472181at2"/>
<organism evidence="5 6">
    <name type="scientific">Mycolicibacterium confluentis</name>
    <dbReference type="NCBI Taxonomy" id="28047"/>
    <lineage>
        <taxon>Bacteria</taxon>
        <taxon>Bacillati</taxon>
        <taxon>Actinomycetota</taxon>
        <taxon>Actinomycetes</taxon>
        <taxon>Mycobacteriales</taxon>
        <taxon>Mycobacteriaceae</taxon>
        <taxon>Mycolicibacterium</taxon>
    </lineage>
</organism>
<dbReference type="FunFam" id="2.30.38.10:FF:000001">
    <property type="entry name" value="Non-ribosomal peptide synthetase PvdI"/>
    <property type="match status" value="1"/>
</dbReference>
<dbReference type="GO" id="GO:0044550">
    <property type="term" value="P:secondary metabolite biosynthetic process"/>
    <property type="evidence" value="ECO:0007669"/>
    <property type="project" value="TreeGrafter"/>
</dbReference>
<evidence type="ECO:0000256" key="2">
    <source>
        <dbReference type="ARBA" id="ARBA00022450"/>
    </source>
</evidence>
<reference evidence="5" key="2">
    <citation type="submission" date="2020-02" db="EMBL/GenBank/DDBJ databases">
        <authorList>
            <person name="Matsumoto Y."/>
            <person name="Motooka D."/>
            <person name="Nakamura S."/>
        </authorList>
    </citation>
    <scope>NUCLEOTIDE SEQUENCE</scope>
    <source>
        <strain evidence="5">JCM 13671</strain>
    </source>
</reference>
<gene>
    <name evidence="5" type="primary">mbtF</name>
    <name evidence="5" type="ORF">MCNF_14810</name>
</gene>
<dbReference type="Pfam" id="PF13193">
    <property type="entry name" value="AMP-binding_C"/>
    <property type="match status" value="1"/>
</dbReference>
<dbReference type="GO" id="GO:0003824">
    <property type="term" value="F:catalytic activity"/>
    <property type="evidence" value="ECO:0007669"/>
    <property type="project" value="InterPro"/>
</dbReference>
<evidence type="ECO:0000256" key="1">
    <source>
        <dbReference type="ARBA" id="ARBA00001957"/>
    </source>
</evidence>
<dbReference type="Gene3D" id="3.30.559.10">
    <property type="entry name" value="Chloramphenicol acetyltransferase-like domain"/>
    <property type="match status" value="2"/>
</dbReference>
<sequence>MGRTAERGTVTVSQAGGSAPAIEDVIALSPLQQGLFSMTMLAGAESDAGPDPYVIAMAADVTGVLDVALLRECAEAMLVRHPNLRASFFRGNLSRTVQVIPSKVDLPWTTVRVDTAEEAAAVEAAERARPFDLEHGPALRFLLIELPQARWRLAVMAHHIIIDGWSLPLFVGELITLYRAGGDPAALPSSPRLYRDYIGWLAGRDEQASRAVWQRHLAGLTGPTLLTPALTDVEPAPGLPQRTEVCLDAEATRRLVDAARGHRVTLNTLVQMAWATVLSVFTDRDDVVFGMTVSGRPDELSGVETMVGLFINTVPLRIRLDPRRSTGEQCTDLQREAATLREHSHLSHADLRAIAGVGEMFDSLLVYENFPPGGLVGGGEFTANGATFAPAALESLSHFPVTIAAHMTHDELTVLVEILDGALGAVSPQDLGERVIATAQALVDSWDRPLREILTLSEDEADRIRRAALPRPHTDGATSIHARFTDIARSAPDSVALSFDGGHLSYAELDALTDRMAAHLQSRGVRAETPVAIRLPRGPQYVITMFAVLKAGGMIVPLDPAMPDERVADILGQSGAEVVVDEDWPHTDDLPDGWRAADVAPDSAAYAVFTSGTTGKPKGVIGTHRAVLAYAADHAAHVLRPAAARVGRQLRIAHAWSFTFDAAWQPLAGLLDGHSVHIVGDDVQRDAEGLVEVIDRHGVDMIDTTPSMFAQLANVGLLSRVPLVVLALGGEAIGVSTWALIRQACARTGMTAFNCYGPTEATVEAVVAAIADNARPTIGRPTAGTGMHILDSWLRPVPDGVQGELYLTGEQLTRGYLGRPGETASRFVADPVTPGARMYRTGDLVRRAADGTLQYLGRSDDQVKIRGYRVEPGEIVAALLTHPAVQTAHVVVRAQRSGPRLVAYVGTGGADLPVGEVRNMLSGRLPRYLVPHHIVVLDELPLTSHGKVDERALAAVGGISDTEAVTAPETETEKVLAEVVGELLETTAVDVTADLLALGLDSIVALSVVQAARRRGLSLRARLMLECGSIRELAAAVDAESLLDASPEDAQERGPIPVLPNVHWLHQHGSPRRLAQTEAIRLPHGTTGEQLRASLAAIVDGHEILRSRLDLDTMCFVPHEPAEILEEVTVTGDLVEAATEYTRRSVESLDPQQGRMLAAVWLRDSDGPGVLLLTAHVLALDPASWRVLVGELDAGWHALAGGHQPVVVREQTSYRRWSQLLAERAANLDTCDFWLAQLQGPDPDLGARRVLPDTDRARDLHVSVSVSDPDTTARLLASDRSTPDLLALAAARTVTAWRAQRGQPTPTPLLAVETHGRAEAVIDPGGDLDTGETVGLFSAIHPIRVDPEQGPPDIDGDGIDFGLLRYLRPDTAERLGAHPEPQVMLNYLGRTEIVAGGGALLDRSLLVGASLLPEPELAVLHELTITAAVMLDQAGAAVLATQWRALPEILSDDDITALQTLWQNAIREVAS</sequence>
<reference evidence="5" key="1">
    <citation type="journal article" date="2019" name="Emerg. Microbes Infect.">
        <title>Comprehensive subspecies identification of 175 nontuberculous mycobacteria species based on 7547 genomic profiles.</title>
        <authorList>
            <person name="Matsumoto Y."/>
            <person name="Kinjo T."/>
            <person name="Motooka D."/>
            <person name="Nabeya D."/>
            <person name="Jung N."/>
            <person name="Uechi K."/>
            <person name="Horii T."/>
            <person name="Iida T."/>
            <person name="Fujita J."/>
            <person name="Nakamura S."/>
        </authorList>
    </citation>
    <scope>NUCLEOTIDE SEQUENCE [LARGE SCALE GENOMIC DNA]</scope>
    <source>
        <strain evidence="5">JCM 13671</strain>
    </source>
</reference>
<protein>
    <submittedName>
        <fullName evidence="5">Non-ribosomal peptide synthetase</fullName>
    </submittedName>
</protein>
<dbReference type="Pfam" id="PF00550">
    <property type="entry name" value="PP-binding"/>
    <property type="match status" value="1"/>
</dbReference>
<dbReference type="Pfam" id="PF00668">
    <property type="entry name" value="Condensation"/>
    <property type="match status" value="2"/>
</dbReference>
<dbReference type="NCBIfam" id="TIGR01733">
    <property type="entry name" value="AA-adenyl-dom"/>
    <property type="match status" value="1"/>
</dbReference>
<proteinExistence type="predicted"/>
<dbReference type="InterPro" id="IPR045851">
    <property type="entry name" value="AMP-bd_C_sf"/>
</dbReference>
<dbReference type="InterPro" id="IPR020806">
    <property type="entry name" value="PKS_PP-bd"/>
</dbReference>
<dbReference type="GO" id="GO:0031177">
    <property type="term" value="F:phosphopantetheine binding"/>
    <property type="evidence" value="ECO:0007669"/>
    <property type="project" value="InterPro"/>
</dbReference>
<dbReference type="Gene3D" id="3.40.50.12780">
    <property type="entry name" value="N-terminal domain of ligase-like"/>
    <property type="match status" value="1"/>
</dbReference>
<dbReference type="InterPro" id="IPR025110">
    <property type="entry name" value="AMP-bd_C"/>
</dbReference>
<dbReference type="InterPro" id="IPR042099">
    <property type="entry name" value="ANL_N_sf"/>
</dbReference>
<dbReference type="InterPro" id="IPR036736">
    <property type="entry name" value="ACP-like_sf"/>
</dbReference>
<dbReference type="SUPFAM" id="SSF47336">
    <property type="entry name" value="ACP-like"/>
    <property type="match status" value="1"/>
</dbReference>
<dbReference type="InterPro" id="IPR000873">
    <property type="entry name" value="AMP-dep_synth/lig_dom"/>
</dbReference>
<dbReference type="Pfam" id="PF00501">
    <property type="entry name" value="AMP-binding"/>
    <property type="match status" value="1"/>
</dbReference>
<dbReference type="Gene3D" id="3.30.300.30">
    <property type="match status" value="1"/>
</dbReference>
<keyword evidence="6" id="KW-1185">Reference proteome</keyword>
<dbReference type="PROSITE" id="PS50075">
    <property type="entry name" value="CARRIER"/>
    <property type="match status" value="1"/>
</dbReference>
<dbReference type="SUPFAM" id="SSF56801">
    <property type="entry name" value="Acetyl-CoA synthetase-like"/>
    <property type="match status" value="1"/>
</dbReference>
<evidence type="ECO:0000313" key="6">
    <source>
        <dbReference type="Proteomes" id="UP000466931"/>
    </source>
</evidence>
<dbReference type="GO" id="GO:0043041">
    <property type="term" value="P:amino acid activation for nonribosomal peptide biosynthetic process"/>
    <property type="evidence" value="ECO:0007669"/>
    <property type="project" value="TreeGrafter"/>
</dbReference>
<name>A0A7I7XUC2_9MYCO</name>
<dbReference type="InterPro" id="IPR001242">
    <property type="entry name" value="Condensation_dom"/>
</dbReference>
<evidence type="ECO:0000313" key="5">
    <source>
        <dbReference type="EMBL" id="BBZ32876.1"/>
    </source>
</evidence>
<dbReference type="Proteomes" id="UP000466931">
    <property type="component" value="Chromosome"/>
</dbReference>
<dbReference type="EMBL" id="AP022612">
    <property type="protein sequence ID" value="BBZ32876.1"/>
    <property type="molecule type" value="Genomic_DNA"/>
</dbReference>
<dbReference type="Gene3D" id="1.10.1200.10">
    <property type="entry name" value="ACP-like"/>
    <property type="match status" value="1"/>
</dbReference>
<evidence type="ECO:0000259" key="4">
    <source>
        <dbReference type="PROSITE" id="PS50075"/>
    </source>
</evidence>
<dbReference type="SMART" id="SM00823">
    <property type="entry name" value="PKS_PP"/>
    <property type="match status" value="1"/>
</dbReference>
<dbReference type="InterPro" id="IPR023213">
    <property type="entry name" value="CAT-like_dom_sf"/>
</dbReference>